<dbReference type="Proteomes" id="UP001158598">
    <property type="component" value="Chromosome"/>
</dbReference>
<protein>
    <recommendedName>
        <fullName evidence="5">Release factor glutamine methyltransferase</fullName>
        <shortName evidence="5">RF MTase</shortName>
        <ecNumber evidence="5">2.1.1.297</ecNumber>
    </recommendedName>
    <alternativeName>
        <fullName evidence="5">N5-glutamine methyltransferase PrmC</fullName>
    </alternativeName>
    <alternativeName>
        <fullName evidence="5">Protein-(glutamine-N5) MTase PrmC</fullName>
    </alternativeName>
    <alternativeName>
        <fullName evidence="5">Protein-glutamine N-methyltransferase PrmC</fullName>
    </alternativeName>
</protein>
<evidence type="ECO:0000313" key="9">
    <source>
        <dbReference type="Proteomes" id="UP001158598"/>
    </source>
</evidence>
<reference evidence="8" key="1">
    <citation type="submission" date="2023-03" db="EMBL/GenBank/DDBJ databases">
        <authorList>
            <person name="Pearce D."/>
        </authorList>
    </citation>
    <scope>NUCLEOTIDE SEQUENCE</scope>
    <source>
        <strain evidence="8">Mc</strain>
    </source>
</reference>
<feature type="binding site" evidence="5">
    <location>
        <position position="172"/>
    </location>
    <ligand>
        <name>S-adenosyl-L-methionine</name>
        <dbReference type="ChEBI" id="CHEBI:59789"/>
    </ligand>
</feature>
<dbReference type="GO" id="GO:0003676">
    <property type="term" value="F:nucleic acid binding"/>
    <property type="evidence" value="ECO:0007669"/>
    <property type="project" value="InterPro"/>
</dbReference>
<dbReference type="NCBIfam" id="TIGR00536">
    <property type="entry name" value="hemK_fam"/>
    <property type="match status" value="1"/>
</dbReference>
<dbReference type="EMBL" id="OX458332">
    <property type="protein sequence ID" value="CAI8729414.1"/>
    <property type="molecule type" value="Genomic_DNA"/>
</dbReference>
<keyword evidence="1 5" id="KW-0489">Methyltransferase</keyword>
<dbReference type="InterPro" id="IPR002052">
    <property type="entry name" value="DNA_methylase_N6_adenine_CS"/>
</dbReference>
<dbReference type="InterPro" id="IPR004556">
    <property type="entry name" value="HemK-like"/>
</dbReference>
<evidence type="ECO:0000256" key="4">
    <source>
        <dbReference type="ARBA" id="ARBA00048391"/>
    </source>
</evidence>
<dbReference type="PROSITE" id="PS00092">
    <property type="entry name" value="N6_MTASE"/>
    <property type="match status" value="1"/>
</dbReference>
<dbReference type="PANTHER" id="PTHR18895">
    <property type="entry name" value="HEMK METHYLTRANSFERASE"/>
    <property type="match status" value="1"/>
</dbReference>
<proteinExistence type="inferred from homology"/>
<dbReference type="FunFam" id="3.40.50.150:FF:000053">
    <property type="entry name" value="Release factor glutamine methyltransferase"/>
    <property type="match status" value="1"/>
</dbReference>
<evidence type="ECO:0000259" key="7">
    <source>
        <dbReference type="Pfam" id="PF17827"/>
    </source>
</evidence>
<dbReference type="Gene3D" id="3.40.50.150">
    <property type="entry name" value="Vaccinia Virus protein VP39"/>
    <property type="match status" value="1"/>
</dbReference>
<dbReference type="EC" id="2.1.1.297" evidence="5"/>
<gene>
    <name evidence="5 8" type="primary">prmC</name>
    <name evidence="8" type="ORF">MCNOR_0248</name>
</gene>
<comment type="similarity">
    <text evidence="5">Belongs to the protein N5-glutamine methyltransferase family. PrmC subfamily.</text>
</comment>
<dbReference type="Pfam" id="PF17827">
    <property type="entry name" value="PrmC_N"/>
    <property type="match status" value="1"/>
</dbReference>
<accession>A0AA35UMN8</accession>
<feature type="binding site" evidence="5">
    <location>
        <position position="188"/>
    </location>
    <ligand>
        <name>S-adenosyl-L-methionine</name>
        <dbReference type="ChEBI" id="CHEBI:59789"/>
    </ligand>
</feature>
<evidence type="ECO:0000256" key="2">
    <source>
        <dbReference type="ARBA" id="ARBA00022679"/>
    </source>
</evidence>
<keyword evidence="2 5" id="KW-0808">Transferase</keyword>
<feature type="binding site" evidence="5">
    <location>
        <begin position="121"/>
        <end position="125"/>
    </location>
    <ligand>
        <name>S-adenosyl-L-methionine</name>
        <dbReference type="ChEBI" id="CHEBI:59789"/>
    </ligand>
</feature>
<dbReference type="AlphaFoldDB" id="A0AA35UMN8"/>
<evidence type="ECO:0000256" key="1">
    <source>
        <dbReference type="ARBA" id="ARBA00022603"/>
    </source>
</evidence>
<comment type="function">
    <text evidence="5">Methylates the class 1 translation termination release factors RF1/PrfA and RF2/PrfB on the glutamine residue of the universally conserved GGQ motif.</text>
</comment>
<dbReference type="InterPro" id="IPR029063">
    <property type="entry name" value="SAM-dependent_MTases_sf"/>
</dbReference>
<dbReference type="GO" id="GO:0032259">
    <property type="term" value="P:methylation"/>
    <property type="evidence" value="ECO:0007669"/>
    <property type="project" value="UniProtKB-KW"/>
</dbReference>
<feature type="domain" description="Methyltransferase small" evidence="6">
    <location>
        <begin position="100"/>
        <end position="194"/>
    </location>
</feature>
<dbReference type="HAMAP" id="MF_02126">
    <property type="entry name" value="RF_methyltr_PrmC"/>
    <property type="match status" value="1"/>
</dbReference>
<sequence length="284" mass="31188">MPTDLREALQAASRELSSVSETARLDAEVLLAHVIGKNRAYLRAWPERLLQADEERRFLASIAARARGVPVAYLTGVREFWSRSFKVCPDVLIPRPETELLVELAVEAACRRNRPRILDLGTGSGVIAVTLALECPDAEVWAVDVSESALAVARHNAAALGAKTVRFLRGDWFAPLPADIRFDLIVSNPPYVSPSDPHLLRGDLRYEPRQALVSVKDGLHDIALIADNAGPRLLPDGGLMIEHGFDQADAVARILGKAGYRDVRHHRDLQGHERVTSALRAPES</sequence>
<dbReference type="CDD" id="cd02440">
    <property type="entry name" value="AdoMet_MTases"/>
    <property type="match status" value="1"/>
</dbReference>
<evidence type="ECO:0000259" key="6">
    <source>
        <dbReference type="Pfam" id="PF05175"/>
    </source>
</evidence>
<feature type="binding site" evidence="5">
    <location>
        <position position="144"/>
    </location>
    <ligand>
        <name>S-adenosyl-L-methionine</name>
        <dbReference type="ChEBI" id="CHEBI:59789"/>
    </ligand>
</feature>
<dbReference type="PANTHER" id="PTHR18895:SF74">
    <property type="entry name" value="MTRF1L RELEASE FACTOR GLUTAMINE METHYLTRANSFERASE"/>
    <property type="match status" value="1"/>
</dbReference>
<dbReference type="SUPFAM" id="SSF53335">
    <property type="entry name" value="S-adenosyl-L-methionine-dependent methyltransferases"/>
    <property type="match status" value="1"/>
</dbReference>
<feature type="binding site" evidence="5">
    <location>
        <begin position="188"/>
        <end position="191"/>
    </location>
    <ligand>
        <name>substrate</name>
    </ligand>
</feature>
<evidence type="ECO:0000313" key="8">
    <source>
        <dbReference type="EMBL" id="CAI8729414.1"/>
    </source>
</evidence>
<name>A0AA35UMN8_METCP</name>
<dbReference type="Pfam" id="PF05175">
    <property type="entry name" value="MTS"/>
    <property type="match status" value="1"/>
</dbReference>
<dbReference type="InterPro" id="IPR050320">
    <property type="entry name" value="N5-glutamine_MTase"/>
</dbReference>
<feature type="domain" description="Release factor glutamine methyltransferase N-terminal" evidence="7">
    <location>
        <begin position="7"/>
        <end position="76"/>
    </location>
</feature>
<dbReference type="RefSeq" id="WP_017364363.1">
    <property type="nucleotide sequence ID" value="NZ_CP079097.1"/>
</dbReference>
<keyword evidence="3 5" id="KW-0949">S-adenosyl-L-methionine</keyword>
<evidence type="ECO:0000256" key="3">
    <source>
        <dbReference type="ARBA" id="ARBA00022691"/>
    </source>
</evidence>
<organism evidence="8 9">
    <name type="scientific">Methylococcus capsulatus</name>
    <dbReference type="NCBI Taxonomy" id="414"/>
    <lineage>
        <taxon>Bacteria</taxon>
        <taxon>Pseudomonadati</taxon>
        <taxon>Pseudomonadota</taxon>
        <taxon>Gammaproteobacteria</taxon>
        <taxon>Methylococcales</taxon>
        <taxon>Methylococcaceae</taxon>
        <taxon>Methylococcus</taxon>
    </lineage>
</organism>
<dbReference type="InterPro" id="IPR040758">
    <property type="entry name" value="PrmC_N"/>
</dbReference>
<dbReference type="Gene3D" id="1.10.8.10">
    <property type="entry name" value="DNA helicase RuvA subunit, C-terminal domain"/>
    <property type="match status" value="1"/>
</dbReference>
<comment type="catalytic activity">
    <reaction evidence="4 5">
        <text>L-glutaminyl-[peptide chain release factor] + S-adenosyl-L-methionine = N(5)-methyl-L-glutaminyl-[peptide chain release factor] + S-adenosyl-L-homocysteine + H(+)</text>
        <dbReference type="Rhea" id="RHEA:42896"/>
        <dbReference type="Rhea" id="RHEA-COMP:10271"/>
        <dbReference type="Rhea" id="RHEA-COMP:10272"/>
        <dbReference type="ChEBI" id="CHEBI:15378"/>
        <dbReference type="ChEBI" id="CHEBI:30011"/>
        <dbReference type="ChEBI" id="CHEBI:57856"/>
        <dbReference type="ChEBI" id="CHEBI:59789"/>
        <dbReference type="ChEBI" id="CHEBI:61891"/>
        <dbReference type="EC" id="2.1.1.297"/>
    </reaction>
</comment>
<evidence type="ECO:0000256" key="5">
    <source>
        <dbReference type="HAMAP-Rule" id="MF_02126"/>
    </source>
</evidence>
<dbReference type="InterPro" id="IPR019874">
    <property type="entry name" value="RF_methyltr_PrmC"/>
</dbReference>
<dbReference type="InterPro" id="IPR007848">
    <property type="entry name" value="Small_mtfrase_dom"/>
</dbReference>
<dbReference type="GO" id="GO:0102559">
    <property type="term" value="F:peptide chain release factor N(5)-glutamine methyltransferase activity"/>
    <property type="evidence" value="ECO:0007669"/>
    <property type="project" value="UniProtKB-EC"/>
</dbReference>
<dbReference type="NCBIfam" id="TIGR03534">
    <property type="entry name" value="RF_mod_PrmC"/>
    <property type="match status" value="1"/>
</dbReference>